<reference evidence="2" key="2">
    <citation type="submission" date="2020-01" db="EMBL/GenBank/DDBJ databases">
        <authorList>
            <person name="Hornung B."/>
        </authorList>
    </citation>
    <scope>NUCLEOTIDE SEQUENCE</scope>
    <source>
        <strain evidence="2">PacBioINE</strain>
    </source>
</reference>
<name>A0A8S0XA93_9FIRM</name>
<accession>A0A8S0XA93</accession>
<dbReference type="EMBL" id="CDGJ01000065">
    <property type="protein sequence ID" value="CEJ07791.1"/>
    <property type="molecule type" value="Genomic_DNA"/>
</dbReference>
<keyword evidence="1" id="KW-0732">Signal</keyword>
<dbReference type="InterPro" id="IPR051922">
    <property type="entry name" value="Bact_Sporulation_Assoc"/>
</dbReference>
<reference evidence="3" key="1">
    <citation type="submission" date="2014-11" db="EMBL/GenBank/DDBJ databases">
        <authorList>
            <person name="Hornung B.V."/>
        </authorList>
    </citation>
    <scope>NUCLEOTIDE SEQUENCE</scope>
    <source>
        <strain evidence="3">INE</strain>
    </source>
</reference>
<organism evidence="2">
    <name type="scientific">Acididesulfobacillus acetoxydans</name>
    <dbReference type="NCBI Taxonomy" id="1561005"/>
    <lineage>
        <taxon>Bacteria</taxon>
        <taxon>Bacillati</taxon>
        <taxon>Bacillota</taxon>
        <taxon>Clostridia</taxon>
        <taxon>Eubacteriales</taxon>
        <taxon>Peptococcaceae</taxon>
        <taxon>Acididesulfobacillus</taxon>
    </lineage>
</organism>
<gene>
    <name evidence="2" type="ORF">DEACI_0222</name>
    <name evidence="3" type="ORF">DEACI_2257</name>
</gene>
<dbReference type="AlphaFoldDB" id="A0A8S0XA93"/>
<dbReference type="Proteomes" id="UP001071230">
    <property type="component" value="Unassembled WGS sequence"/>
</dbReference>
<sequence length="619" mass="63232">MKKRLSLVLILSMLFLLVVGATAAQAAPWRGYNRFYGQDRFQTSIAIARQLYPGQVQNVVLASAYSFPDALAASTLAAKLKAPIILIGPRLHDSLVSAEYVKNHLVAGGTVTIVGGVGVVPQRVEQWMLNRGFSVTRLGGSDRFATDADIVKQLNVPQGTPLVVANGYDFPDALGISSVAASKGWPILLTGVNRIPQTALDVIKSDAPTNIYVVGGEGVVSDSVYAQIQAAAPSAQMERFGGVDRFETLSLILNRFFPNPSQIYVANGFDFADALSGSTLAAANNAPILLINPRSYHLPAGVHDYLVTLRNNGVQPQVNVLGGDGAVPRRLVERVNDILQNGSVPTPPATGSETLTVSNPSTTGFTVSLSPALNGLASANFTLSDSSGNPIAITGAATSDNGATYTLSAALTAGQTYSLTASDTGYTFGSAQYVTVSAAAVSVATSVYGPSTTGFTLDLSPAVPGLTANNFTLSDGSGNPVAITGAATANNGAAYQISAALTAGQTYVVTTSAEGYTFGGAQYVTVPAATVTESLTVSNPSATGFTVSLSPALNGLTSANFTLADSSGNPVAISGATTADNGAAYTISAALTAGQTYTLSASAPGCTFGTAQTVVIPQS</sequence>
<evidence type="ECO:0000313" key="3">
    <source>
        <dbReference type="EMBL" id="CEJ07791.1"/>
    </source>
</evidence>
<protein>
    <submittedName>
        <fullName evidence="2">Cell wall binding repeat 2</fullName>
    </submittedName>
    <submittedName>
        <fullName evidence="3">Cell wall-binding protein</fullName>
    </submittedName>
</protein>
<dbReference type="EMBL" id="LR746496">
    <property type="protein sequence ID" value="CAA7599596.1"/>
    <property type="molecule type" value="Genomic_DNA"/>
</dbReference>
<dbReference type="RefSeq" id="WP_240983379.1">
    <property type="nucleotide sequence ID" value="NZ_CDGJ01000065.1"/>
</dbReference>
<dbReference type="Proteomes" id="UP000836597">
    <property type="component" value="Chromosome"/>
</dbReference>
<dbReference type="Gene3D" id="3.40.50.12090">
    <property type="match status" value="2"/>
</dbReference>
<feature type="chain" id="PRO_5035811314" evidence="1">
    <location>
        <begin position="27"/>
        <end position="619"/>
    </location>
</feature>
<evidence type="ECO:0000256" key="1">
    <source>
        <dbReference type="SAM" id="SignalP"/>
    </source>
</evidence>
<dbReference type="PANTHER" id="PTHR30032:SF8">
    <property type="entry name" value="GERMINATION-SPECIFIC N-ACETYLMURAMOYL-L-ALANINE AMIDASE"/>
    <property type="match status" value="1"/>
</dbReference>
<dbReference type="InterPro" id="IPR007253">
    <property type="entry name" value="Cell_wall-bd_2"/>
</dbReference>
<dbReference type="KEGG" id="aacx:DEACI_0222"/>
<proteinExistence type="predicted"/>
<feature type="signal peptide" evidence="1">
    <location>
        <begin position="1"/>
        <end position="26"/>
    </location>
</feature>
<evidence type="ECO:0000313" key="4">
    <source>
        <dbReference type="Proteomes" id="UP001071230"/>
    </source>
</evidence>
<dbReference type="Pfam" id="PF04122">
    <property type="entry name" value="CW_binding_2"/>
    <property type="match status" value="3"/>
</dbReference>
<dbReference type="PANTHER" id="PTHR30032">
    <property type="entry name" value="N-ACETYLMURAMOYL-L-ALANINE AMIDASE-RELATED"/>
    <property type="match status" value="1"/>
</dbReference>
<evidence type="ECO:0000313" key="2">
    <source>
        <dbReference type="EMBL" id="CAA7599596.1"/>
    </source>
</evidence>
<keyword evidence="4" id="KW-1185">Reference proteome</keyword>